<dbReference type="InterPro" id="IPR013249">
    <property type="entry name" value="RNA_pol_sigma70_r4_t2"/>
</dbReference>
<evidence type="ECO:0000313" key="10">
    <source>
        <dbReference type="Proteomes" id="UP000319852"/>
    </source>
</evidence>
<feature type="domain" description="Polysaccharide export protein N-terminal" evidence="6">
    <location>
        <begin position="635"/>
        <end position="709"/>
    </location>
</feature>
<dbReference type="InterPro" id="IPR007627">
    <property type="entry name" value="RNA_pol_sigma70_r2"/>
</dbReference>
<evidence type="ECO:0000259" key="8">
    <source>
        <dbReference type="Pfam" id="PF08281"/>
    </source>
</evidence>
<reference evidence="9 10" key="1">
    <citation type="submission" date="2019-02" db="EMBL/GenBank/DDBJ databases">
        <title>Deep-cultivation of Planctomycetes and their phenomic and genomic characterization uncovers novel biology.</title>
        <authorList>
            <person name="Wiegand S."/>
            <person name="Jogler M."/>
            <person name="Boedeker C."/>
            <person name="Pinto D."/>
            <person name="Vollmers J."/>
            <person name="Rivas-Marin E."/>
            <person name="Kohn T."/>
            <person name="Peeters S.H."/>
            <person name="Heuer A."/>
            <person name="Rast P."/>
            <person name="Oberbeckmann S."/>
            <person name="Bunk B."/>
            <person name="Jeske O."/>
            <person name="Meyerdierks A."/>
            <person name="Storesund J.E."/>
            <person name="Kallscheuer N."/>
            <person name="Luecker S."/>
            <person name="Lage O.M."/>
            <person name="Pohl T."/>
            <person name="Merkel B.J."/>
            <person name="Hornburger P."/>
            <person name="Mueller R.-W."/>
            <person name="Bruemmer F."/>
            <person name="Labrenz M."/>
            <person name="Spormann A.M."/>
            <person name="Op den Camp H."/>
            <person name="Overmann J."/>
            <person name="Amann R."/>
            <person name="Jetten M.S.M."/>
            <person name="Mascher T."/>
            <person name="Medema M.H."/>
            <person name="Devos D.P."/>
            <person name="Kaster A.-K."/>
            <person name="Ovreas L."/>
            <person name="Rohde M."/>
            <person name="Galperin M.Y."/>
            <person name="Jogler C."/>
        </authorList>
    </citation>
    <scope>NUCLEOTIDE SEQUENCE [LARGE SCALE GENOMIC DNA]</scope>
    <source>
        <strain evidence="9 10">HG15A2</strain>
    </source>
</reference>
<dbReference type="Gene3D" id="1.10.10.10">
    <property type="entry name" value="Winged helix-like DNA-binding domain superfamily/Winged helix DNA-binding domain"/>
    <property type="match status" value="1"/>
</dbReference>
<sequence>MYDLLTDTTPATTPIAATDGERLMRFVRHSDEAAFTEVVEAHSTMVWAVCWHILRQRQDTEDAFQATFLILARKAHTIKANDSAAAWLYRVAFRTALRLKNQRGRRREESLPADLSLSSQSLSTDDQLAAVTNAEQSSALLEELHALPPRYQRPLVLHYLEEKSRAAVAEELGCTTSAIKGRLARGRSMLRSRLARRGTALSAAMAATTTAFSASAVALPVTLPAGTAGLALGFRAKLLTPDGGTIAAGLANKGLAAMTVATLMKPAAGVLTLVLVAALLTSVNAEEEPGPATSNGTESKQTSASVAVDSLAAVDEPVAREEIDVDVPIKIYRPATNKSVEINPGMNQPIPADPPKEYPLPQPTRPSAILPPSDPAQPIYATPSRPVAAVQYADVPAAPTKYEVPAGGKKQLDLERQYWDMKAEASDHRLIALTNNRKFLASKEEKYKKLAEQASAFADVCIHQAEMHLAQSKRVELEARIEQLERFEKMPTRPSRTYVDPPQNKDPSISQLWPQAALPRLPVDPPRTQAPEKLDHEWIRFAPGDQFTVSVNTQGIGGSDITLTVDADGKVQVGPKSHWAKIAGLSISDAEKKLFPSLRGYRNLFDAKMRISELLRGRVLYHFPAQERSEKKLKESARIAPGDTIHLDVTGAFPDRPLTGNFTVESMGTVALGATYGRVEVDGMDVLEAEAAIKKKLSTILKEVEVQVTRLSPQPAPPSRYGP</sequence>
<dbReference type="EMBL" id="CP036263">
    <property type="protein sequence ID" value="QDT01621.1"/>
    <property type="molecule type" value="Genomic_DNA"/>
</dbReference>
<dbReference type="InterPro" id="IPR014284">
    <property type="entry name" value="RNA_pol_sigma-70_dom"/>
</dbReference>
<keyword evidence="4" id="KW-0804">Transcription</keyword>
<dbReference type="InterPro" id="IPR013324">
    <property type="entry name" value="RNA_pol_sigma_r3/r4-like"/>
</dbReference>
<dbReference type="PANTHER" id="PTHR43133">
    <property type="entry name" value="RNA POLYMERASE ECF-TYPE SIGMA FACTO"/>
    <property type="match status" value="1"/>
</dbReference>
<dbReference type="PANTHER" id="PTHR43133:SF51">
    <property type="entry name" value="RNA POLYMERASE SIGMA FACTOR"/>
    <property type="match status" value="1"/>
</dbReference>
<evidence type="ECO:0000256" key="3">
    <source>
        <dbReference type="ARBA" id="ARBA00023082"/>
    </source>
</evidence>
<feature type="region of interest" description="Disordered" evidence="5">
    <location>
        <begin position="491"/>
        <end position="510"/>
    </location>
</feature>
<feature type="domain" description="RNA polymerase sigma factor 70 region 4 type 2" evidence="8">
    <location>
        <begin position="139"/>
        <end position="190"/>
    </location>
</feature>
<evidence type="ECO:0000256" key="1">
    <source>
        <dbReference type="ARBA" id="ARBA00010641"/>
    </source>
</evidence>
<dbReference type="Pfam" id="PF08281">
    <property type="entry name" value="Sigma70_r4_2"/>
    <property type="match status" value="1"/>
</dbReference>
<dbReference type="InterPro" id="IPR003715">
    <property type="entry name" value="Poly_export_N"/>
</dbReference>
<feature type="domain" description="RNA polymerase sigma-70 region 2" evidence="7">
    <location>
        <begin position="39"/>
        <end position="105"/>
    </location>
</feature>
<name>A0A517N3A6_9BACT</name>
<evidence type="ECO:0000313" key="9">
    <source>
        <dbReference type="EMBL" id="QDT01621.1"/>
    </source>
</evidence>
<gene>
    <name evidence="9" type="primary">sigW_5</name>
    <name evidence="9" type="ORF">HG15A2_49680</name>
</gene>
<dbReference type="NCBIfam" id="TIGR02937">
    <property type="entry name" value="sigma70-ECF"/>
    <property type="match status" value="1"/>
</dbReference>
<comment type="similarity">
    <text evidence="1">Belongs to the sigma-70 factor family. ECF subfamily.</text>
</comment>
<dbReference type="AlphaFoldDB" id="A0A517N3A6"/>
<dbReference type="Pfam" id="PF02563">
    <property type="entry name" value="Poly_export"/>
    <property type="match status" value="1"/>
</dbReference>
<keyword evidence="2" id="KW-0805">Transcription regulation</keyword>
<evidence type="ECO:0000259" key="6">
    <source>
        <dbReference type="Pfam" id="PF02563"/>
    </source>
</evidence>
<dbReference type="RefSeq" id="WP_145063845.1">
    <property type="nucleotide sequence ID" value="NZ_CP036263.1"/>
</dbReference>
<evidence type="ECO:0000256" key="5">
    <source>
        <dbReference type="SAM" id="MobiDB-lite"/>
    </source>
</evidence>
<keyword evidence="10" id="KW-1185">Reference proteome</keyword>
<evidence type="ECO:0000256" key="4">
    <source>
        <dbReference type="ARBA" id="ARBA00023163"/>
    </source>
</evidence>
<dbReference type="Pfam" id="PF04542">
    <property type="entry name" value="Sigma70_r2"/>
    <property type="match status" value="1"/>
</dbReference>
<dbReference type="Gene3D" id="3.30.1950.10">
    <property type="entry name" value="wza like domain"/>
    <property type="match status" value="1"/>
</dbReference>
<dbReference type="GO" id="GO:0006352">
    <property type="term" value="P:DNA-templated transcription initiation"/>
    <property type="evidence" value="ECO:0007669"/>
    <property type="project" value="InterPro"/>
</dbReference>
<accession>A0A517N3A6</accession>
<dbReference type="OrthoDB" id="291047at2"/>
<dbReference type="InterPro" id="IPR039425">
    <property type="entry name" value="RNA_pol_sigma-70-like"/>
</dbReference>
<protein>
    <submittedName>
        <fullName evidence="9">ECF RNA polymerase sigma factor SigW</fullName>
    </submittedName>
</protein>
<dbReference type="SUPFAM" id="SSF88659">
    <property type="entry name" value="Sigma3 and sigma4 domains of RNA polymerase sigma factors"/>
    <property type="match status" value="1"/>
</dbReference>
<dbReference type="Proteomes" id="UP000319852">
    <property type="component" value="Chromosome"/>
</dbReference>
<dbReference type="SUPFAM" id="SSF88946">
    <property type="entry name" value="Sigma2 domain of RNA polymerase sigma factors"/>
    <property type="match status" value="1"/>
</dbReference>
<proteinExistence type="inferred from homology"/>
<dbReference type="CDD" id="cd06171">
    <property type="entry name" value="Sigma70_r4"/>
    <property type="match status" value="1"/>
</dbReference>
<dbReference type="GO" id="GO:0003677">
    <property type="term" value="F:DNA binding"/>
    <property type="evidence" value="ECO:0007669"/>
    <property type="project" value="InterPro"/>
</dbReference>
<evidence type="ECO:0000259" key="7">
    <source>
        <dbReference type="Pfam" id="PF04542"/>
    </source>
</evidence>
<keyword evidence="3" id="KW-0731">Sigma factor</keyword>
<evidence type="ECO:0000256" key="2">
    <source>
        <dbReference type="ARBA" id="ARBA00023015"/>
    </source>
</evidence>
<dbReference type="GO" id="GO:0016987">
    <property type="term" value="F:sigma factor activity"/>
    <property type="evidence" value="ECO:0007669"/>
    <property type="project" value="UniProtKB-KW"/>
</dbReference>
<dbReference type="Gene3D" id="1.10.1740.10">
    <property type="match status" value="1"/>
</dbReference>
<dbReference type="InterPro" id="IPR013325">
    <property type="entry name" value="RNA_pol_sigma_r2"/>
</dbReference>
<dbReference type="InterPro" id="IPR036388">
    <property type="entry name" value="WH-like_DNA-bd_sf"/>
</dbReference>
<organism evidence="9 10">
    <name type="scientific">Adhaeretor mobilis</name>
    <dbReference type="NCBI Taxonomy" id="1930276"/>
    <lineage>
        <taxon>Bacteria</taxon>
        <taxon>Pseudomonadati</taxon>
        <taxon>Planctomycetota</taxon>
        <taxon>Planctomycetia</taxon>
        <taxon>Pirellulales</taxon>
        <taxon>Lacipirellulaceae</taxon>
        <taxon>Adhaeretor</taxon>
    </lineage>
</organism>
<dbReference type="KEGG" id="amob:HG15A2_49680"/>